<dbReference type="RefSeq" id="WP_346052779.1">
    <property type="nucleotide sequence ID" value="NZ_JAYGII010000036.1"/>
</dbReference>
<dbReference type="AlphaFoldDB" id="A0AAP6MKX9"/>
<dbReference type="Gene3D" id="3.90.1200.10">
    <property type="match status" value="1"/>
</dbReference>
<comment type="caution">
    <text evidence="2">The sequence shown here is derived from an EMBL/GenBank/DDBJ whole genome shotgun (WGS) entry which is preliminary data.</text>
</comment>
<organism evidence="2 3">
    <name type="scientific">Natronospira elongata</name>
    <dbReference type="NCBI Taxonomy" id="3110268"/>
    <lineage>
        <taxon>Bacteria</taxon>
        <taxon>Pseudomonadati</taxon>
        <taxon>Pseudomonadota</taxon>
        <taxon>Gammaproteobacteria</taxon>
        <taxon>Natronospirales</taxon>
        <taxon>Natronospiraceae</taxon>
        <taxon>Natronospira</taxon>
    </lineage>
</organism>
<dbReference type="InterPro" id="IPR011009">
    <property type="entry name" value="Kinase-like_dom_sf"/>
</dbReference>
<dbReference type="InterPro" id="IPR002575">
    <property type="entry name" value="Aminoglycoside_PTrfase"/>
</dbReference>
<feature type="domain" description="Aminoglycoside phosphotransferase" evidence="1">
    <location>
        <begin position="141"/>
        <end position="289"/>
    </location>
</feature>
<name>A0AAP6MKX9_9GAMM</name>
<dbReference type="SUPFAM" id="SSF56112">
    <property type="entry name" value="Protein kinase-like (PK-like)"/>
    <property type="match status" value="1"/>
</dbReference>
<evidence type="ECO:0000259" key="1">
    <source>
        <dbReference type="Pfam" id="PF01636"/>
    </source>
</evidence>
<gene>
    <name evidence="2" type="ORF">VCB98_11810</name>
</gene>
<accession>A0AAP6MKX9</accession>
<dbReference type="EMBL" id="JAYGII010000036">
    <property type="protein sequence ID" value="MEA5446503.1"/>
    <property type="molecule type" value="Genomic_DNA"/>
</dbReference>
<dbReference type="Pfam" id="PF01636">
    <property type="entry name" value="APH"/>
    <property type="match status" value="1"/>
</dbReference>
<keyword evidence="3" id="KW-1185">Reference proteome</keyword>
<proteinExistence type="predicted"/>
<reference evidence="2 3" key="1">
    <citation type="submission" date="2023-12" db="EMBL/GenBank/DDBJ databases">
        <title>Whole-genome sequencing of halo(alkali)philic microorganisms from hypersaline lakes.</title>
        <authorList>
            <person name="Sorokin D.Y."/>
            <person name="Merkel A.Y."/>
            <person name="Messina E."/>
            <person name="Yakimov M."/>
        </authorList>
    </citation>
    <scope>NUCLEOTIDE SEQUENCE [LARGE SCALE GENOMIC DNA]</scope>
    <source>
        <strain evidence="2 3">AB-CW1</strain>
    </source>
</reference>
<dbReference type="Proteomes" id="UP001302316">
    <property type="component" value="Unassembled WGS sequence"/>
</dbReference>
<protein>
    <submittedName>
        <fullName evidence="2">Phosphotransferase</fullName>
    </submittedName>
</protein>
<evidence type="ECO:0000313" key="2">
    <source>
        <dbReference type="EMBL" id="MEA5446503.1"/>
    </source>
</evidence>
<sequence length="367" mass="41458">MKAEGQPSPARSLSSLDAALKEAKAAKRGGQPERYHELVEGLAEWFTPQNTGEYGEEAEIHGDYPGGDYHGIPMAVGRGSFFMRQIIDRNQKARFIEKCLPADDPEARFWLDYFHGRIAHPHAGAAINPPLYLIAHPSFSFLLFPYLSPGAEDEKGLKDRYRTEAKDIVTSLSRFNDANLANRKAKGHELERTEWLRPPEIPSEAELTEAFPELGHEEQAQAIATIETLATHWKSVKRGLQQLPWSVAHQDLGPGNVLFPGKEHVLIDWDNAAIAPLGSDLHTLIRWAPHSLTRSDDRIQSLIYRYRKALVNAACKDEEIETALWAHFCARYLRFTKWQSARHLRTFQLAIEKSERLLDLVGAKTPS</sequence>
<evidence type="ECO:0000313" key="3">
    <source>
        <dbReference type="Proteomes" id="UP001302316"/>
    </source>
</evidence>